<dbReference type="Gene3D" id="1.10.287.700">
    <property type="entry name" value="Helix hairpin bin"/>
    <property type="match status" value="1"/>
</dbReference>
<dbReference type="InterPro" id="IPR045866">
    <property type="entry name" value="FAM210A/B-like"/>
</dbReference>
<proteinExistence type="predicted"/>
<keyword evidence="4" id="KW-1185">Reference proteome</keyword>
<evidence type="ECO:0000256" key="1">
    <source>
        <dbReference type="SAM" id="MobiDB-lite"/>
    </source>
</evidence>
<accession>A0A2R5GG24</accession>
<dbReference type="GO" id="GO:0005739">
    <property type="term" value="C:mitochondrion"/>
    <property type="evidence" value="ECO:0007669"/>
    <property type="project" value="TreeGrafter"/>
</dbReference>
<evidence type="ECO:0000313" key="3">
    <source>
        <dbReference type="EMBL" id="GBG29862.1"/>
    </source>
</evidence>
<feature type="compositionally biased region" description="Basic and acidic residues" evidence="1">
    <location>
        <begin position="145"/>
        <end position="157"/>
    </location>
</feature>
<reference evidence="3 4" key="1">
    <citation type="submission" date="2017-12" db="EMBL/GenBank/DDBJ databases">
        <title>Sequencing, de novo assembly and annotation of complete genome of a new Thraustochytrid species, strain FCC1311.</title>
        <authorList>
            <person name="Sedici K."/>
            <person name="Godart F."/>
            <person name="Aiese Cigliano R."/>
            <person name="Sanseverino W."/>
            <person name="Barakat M."/>
            <person name="Ortet P."/>
            <person name="Marechal E."/>
            <person name="Cagnac O."/>
            <person name="Amato A."/>
        </authorList>
    </citation>
    <scope>NUCLEOTIDE SEQUENCE [LARGE SCALE GENOMIC DNA]</scope>
</reference>
<dbReference type="OrthoDB" id="426386at2759"/>
<dbReference type="Pfam" id="PF06916">
    <property type="entry name" value="FAM210A-B_dom"/>
    <property type="match status" value="1"/>
</dbReference>
<evidence type="ECO:0000259" key="2">
    <source>
        <dbReference type="Pfam" id="PF06916"/>
    </source>
</evidence>
<dbReference type="EMBL" id="BEYU01000067">
    <property type="protein sequence ID" value="GBG29862.1"/>
    <property type="molecule type" value="Genomic_DNA"/>
</dbReference>
<organism evidence="3 4">
    <name type="scientific">Hondaea fermentalgiana</name>
    <dbReference type="NCBI Taxonomy" id="2315210"/>
    <lineage>
        <taxon>Eukaryota</taxon>
        <taxon>Sar</taxon>
        <taxon>Stramenopiles</taxon>
        <taxon>Bigyra</taxon>
        <taxon>Labyrinthulomycetes</taxon>
        <taxon>Thraustochytrida</taxon>
        <taxon>Thraustochytriidae</taxon>
        <taxon>Hondaea</taxon>
    </lineage>
</organism>
<dbReference type="InterPro" id="IPR009688">
    <property type="entry name" value="FAM210A/B-like_dom"/>
</dbReference>
<dbReference type="InParanoid" id="A0A2R5GG24"/>
<feature type="domain" description="DUF1279" evidence="2">
    <location>
        <begin position="229"/>
        <end position="318"/>
    </location>
</feature>
<evidence type="ECO:0000313" key="4">
    <source>
        <dbReference type="Proteomes" id="UP000241890"/>
    </source>
</evidence>
<dbReference type="AlphaFoldDB" id="A0A2R5GG24"/>
<feature type="region of interest" description="Disordered" evidence="1">
    <location>
        <begin position="131"/>
        <end position="161"/>
    </location>
</feature>
<protein>
    <recommendedName>
        <fullName evidence="2">DUF1279 domain-containing protein</fullName>
    </recommendedName>
</protein>
<dbReference type="PANTHER" id="PTHR21377:SF18">
    <property type="entry name" value="DUF1279 DOMAIN-CONTAINING PROTEIN"/>
    <property type="match status" value="1"/>
</dbReference>
<name>A0A2R5GG24_9STRA</name>
<dbReference type="Proteomes" id="UP000241890">
    <property type="component" value="Unassembled WGS sequence"/>
</dbReference>
<comment type="caution">
    <text evidence="3">The sequence shown here is derived from an EMBL/GenBank/DDBJ whole genome shotgun (WGS) entry which is preliminary data.</text>
</comment>
<dbReference type="PANTHER" id="PTHR21377">
    <property type="entry name" value="PROTEIN FAM210B, MITOCHONDRIAL"/>
    <property type="match status" value="1"/>
</dbReference>
<gene>
    <name evidence="3" type="ORF">FCC1311_060822</name>
</gene>
<sequence length="339" mass="35664">MRLTSGLRCVDAAGLGMIEIVVRGAKKRWLEPSFGPRLVVRNTLRLSFFKCGDVHGAVNGACVPDKRGPWHDLRGFCPASGEAVRGLEGRRSNTAWPEARRAYSSKYAEAPALGLLATQHRAAASITGARAFSTGAGPSGGAGKKSSEDEKNAKKDAQNGTTTIAGVVQDAQNMASNVKDGAQNMASNVKDGAQNMASNVKDGAQAAMNTASDMRDGAQAAIDQVPVSRIKALIRDFGPVAIGVYGGIYVGTLGLLYGLVEADIVGAGDAISVLKSTGLNHFVDMDKINPRMGNFAVAWILTKFTEPPRLLLALAVTPRVARAIGWAPRKRDKDGNAVH</sequence>